<reference evidence="2" key="1">
    <citation type="submission" date="2022-01" db="EMBL/GenBank/DDBJ databases">
        <authorList>
            <person name="King R."/>
        </authorList>
    </citation>
    <scope>NUCLEOTIDE SEQUENCE</scope>
</reference>
<dbReference type="InterPro" id="IPR057191">
    <property type="entry name" value="DUF7869"/>
</dbReference>
<evidence type="ECO:0000313" key="2">
    <source>
        <dbReference type="EMBL" id="CAH1107089.1"/>
    </source>
</evidence>
<sequence length="322" mass="37626">MLVHKRRSKKFYTALQESTKKSKESNNVVALAFDYIQNLQLPKIPVQDLFNLRQLTVRVFCIHNMKTDQVVYFIYHEGCGKKGPNEVCSFLYQFIKEYIPKSVRKLRLFSDNCPGQNKNNYLIRMCLFLKDSGRFNDIQQYFPIRGHSFLPCDRDFGNIKRKLKKVDCVNTIRQYIKIIASSSNKHKFLIHLVDGKDIVNFKDWWLGLYKKTAISIGTSQRGTPRDRKVAFTISNFHQFSFCKNDGKGVVLAKHYINGFEKHTFYLGLSNVVAEPKVFCYLTGKLPIKSDKMNHIKKSAKYVNDVEGTKEFWDNIFSWPIIN</sequence>
<evidence type="ECO:0000313" key="3">
    <source>
        <dbReference type="Proteomes" id="UP001153636"/>
    </source>
</evidence>
<dbReference type="PANTHER" id="PTHR34415">
    <property type="entry name" value="INTEGRASE CATALYTIC DOMAIN-CONTAINING PROTEIN"/>
    <property type="match status" value="1"/>
</dbReference>
<proteinExistence type="predicted"/>
<dbReference type="EMBL" id="OV651814">
    <property type="protein sequence ID" value="CAH1107089.1"/>
    <property type="molecule type" value="Genomic_DNA"/>
</dbReference>
<organism evidence="2 3">
    <name type="scientific">Psylliodes chrysocephalus</name>
    <dbReference type="NCBI Taxonomy" id="3402493"/>
    <lineage>
        <taxon>Eukaryota</taxon>
        <taxon>Metazoa</taxon>
        <taxon>Ecdysozoa</taxon>
        <taxon>Arthropoda</taxon>
        <taxon>Hexapoda</taxon>
        <taxon>Insecta</taxon>
        <taxon>Pterygota</taxon>
        <taxon>Neoptera</taxon>
        <taxon>Endopterygota</taxon>
        <taxon>Coleoptera</taxon>
        <taxon>Polyphaga</taxon>
        <taxon>Cucujiformia</taxon>
        <taxon>Chrysomeloidea</taxon>
        <taxon>Chrysomelidae</taxon>
        <taxon>Galerucinae</taxon>
        <taxon>Alticini</taxon>
        <taxon>Psylliodes</taxon>
    </lineage>
</organism>
<dbReference type="OrthoDB" id="6769807at2759"/>
<protein>
    <recommendedName>
        <fullName evidence="1">DUF7869 domain-containing protein</fullName>
    </recommendedName>
</protein>
<name>A0A9P0G9D4_9CUCU</name>
<dbReference type="PANTHER" id="PTHR34415:SF1">
    <property type="entry name" value="INTEGRASE CATALYTIC DOMAIN-CONTAINING PROTEIN"/>
    <property type="match status" value="1"/>
</dbReference>
<evidence type="ECO:0000259" key="1">
    <source>
        <dbReference type="Pfam" id="PF25273"/>
    </source>
</evidence>
<keyword evidence="3" id="KW-1185">Reference proteome</keyword>
<accession>A0A9P0G9D4</accession>
<feature type="domain" description="DUF7869" evidence="1">
    <location>
        <begin position="54"/>
        <end position="204"/>
    </location>
</feature>
<dbReference type="Pfam" id="PF25273">
    <property type="entry name" value="DUF7869"/>
    <property type="match status" value="1"/>
</dbReference>
<dbReference type="AlphaFoldDB" id="A0A9P0G9D4"/>
<gene>
    <name evidence="2" type="ORF">PSYICH_LOCUS7582</name>
</gene>
<dbReference type="Proteomes" id="UP001153636">
    <property type="component" value="Chromosome 2"/>
</dbReference>